<sequence length="42" mass="4434">MLMMGSGALLLQEAITWRLLLASVAILGGIAPAVMNRRAKVP</sequence>
<dbReference type="EMBL" id="MSYM01000004">
    <property type="protein sequence ID" value="OLP08353.1"/>
    <property type="molecule type" value="Genomic_DNA"/>
</dbReference>
<evidence type="ECO:0000313" key="3">
    <source>
        <dbReference type="Proteomes" id="UP000185911"/>
    </source>
</evidence>
<organism evidence="2 3">
    <name type="scientific">Rhodoferax antarcticus ANT.BR</name>
    <dbReference type="NCBI Taxonomy" id="1111071"/>
    <lineage>
        <taxon>Bacteria</taxon>
        <taxon>Pseudomonadati</taxon>
        <taxon>Pseudomonadota</taxon>
        <taxon>Betaproteobacteria</taxon>
        <taxon>Burkholderiales</taxon>
        <taxon>Comamonadaceae</taxon>
        <taxon>Rhodoferax</taxon>
    </lineage>
</organism>
<keyword evidence="1" id="KW-1133">Transmembrane helix</keyword>
<feature type="transmembrane region" description="Helical" evidence="1">
    <location>
        <begin position="15"/>
        <end position="35"/>
    </location>
</feature>
<dbReference type="Proteomes" id="UP000185911">
    <property type="component" value="Unassembled WGS sequence"/>
</dbReference>
<keyword evidence="3" id="KW-1185">Reference proteome</keyword>
<evidence type="ECO:0000313" key="2">
    <source>
        <dbReference type="EMBL" id="OLP08353.1"/>
    </source>
</evidence>
<gene>
    <name evidence="2" type="ORF">BLL52_0355</name>
</gene>
<keyword evidence="1" id="KW-0812">Transmembrane</keyword>
<protein>
    <submittedName>
        <fullName evidence="2">Uncharacterized protein</fullName>
    </submittedName>
</protein>
<keyword evidence="1" id="KW-0472">Membrane</keyword>
<comment type="caution">
    <text evidence="2">The sequence shown here is derived from an EMBL/GenBank/DDBJ whole genome shotgun (WGS) entry which is preliminary data.</text>
</comment>
<dbReference type="AlphaFoldDB" id="A0A1Q8YK62"/>
<evidence type="ECO:0000256" key="1">
    <source>
        <dbReference type="SAM" id="Phobius"/>
    </source>
</evidence>
<name>A0A1Q8YK62_9BURK</name>
<accession>A0A1Q8YK62</accession>
<reference evidence="2 3" key="1">
    <citation type="submission" date="2017-01" db="EMBL/GenBank/DDBJ databases">
        <title>Genome sequence of Rhodoferax antarcticus ANT.BR, a psychrophilic purple nonsulfur bacterium from an Antarctic microbial mat.</title>
        <authorList>
            <person name="Baker J."/>
            <person name="Riester C."/>
            <person name="Skinner B."/>
            <person name="Newell A."/>
            <person name="Swingley W."/>
            <person name="Madigan M."/>
            <person name="Jung D."/>
            <person name="Asao M."/>
            <person name="Chen M."/>
            <person name="Loughlin P."/>
            <person name="Pan H."/>
            <person name="Lin S."/>
            <person name="Li N."/>
            <person name="Shaw J."/>
            <person name="Prado M."/>
            <person name="Sherman C."/>
            <person name="Li X."/>
            <person name="Tang J."/>
            <person name="Blankenship R."/>
            <person name="Zhao T."/>
            <person name="Touchman J."/>
            <person name="Sattley M."/>
        </authorList>
    </citation>
    <scope>NUCLEOTIDE SEQUENCE [LARGE SCALE GENOMIC DNA]</scope>
    <source>
        <strain evidence="2 3">ANT.BR</strain>
    </source>
</reference>
<proteinExistence type="predicted"/>